<reference evidence="3 4" key="1">
    <citation type="submission" date="2018-05" db="EMBL/GenBank/DDBJ databases">
        <title>Animal gut microbial communities from fecal samples from Wisconsin, USA.</title>
        <authorList>
            <person name="Neumann A."/>
        </authorList>
    </citation>
    <scope>NUCLEOTIDE SEQUENCE [LARGE SCALE GENOMIC DNA]</scope>
    <source>
        <strain evidence="3 4">UWS4</strain>
    </source>
</reference>
<dbReference type="PANTHER" id="PTHR43118:SF1">
    <property type="entry name" value="RHAMNOGALACTURONAN LYASE (EUROFUNG)"/>
    <property type="match status" value="1"/>
</dbReference>
<evidence type="ECO:0000256" key="1">
    <source>
        <dbReference type="SAM" id="SignalP"/>
    </source>
</evidence>
<proteinExistence type="predicted"/>
<name>A0ABX5LT04_9BACT</name>
<protein>
    <recommendedName>
        <fullName evidence="2">Rhamnogalacturonan I lyase beta-sheet domain-containing protein</fullName>
    </recommendedName>
</protein>
<sequence>MKGLFFASIFALSLVGFASAARQMERLDRGLVAVKVNSGVFLSWRLFGTDAASTSFNLYRDGKLVNNSPITGATNFTDNQGSANSKYEVRAIINGKERSADKSVSV</sequence>
<organism evidence="3 4">
    <name type="scientific">Hallerella porci</name>
    <dbReference type="NCBI Taxonomy" id="1945871"/>
    <lineage>
        <taxon>Bacteria</taxon>
        <taxon>Pseudomonadati</taxon>
        <taxon>Fibrobacterota</taxon>
        <taxon>Fibrobacteria</taxon>
        <taxon>Fibrobacterales</taxon>
        <taxon>Fibrobacteraceae</taxon>
        <taxon>Hallerella</taxon>
    </lineage>
</organism>
<keyword evidence="1" id="KW-0732">Signal</keyword>
<gene>
    <name evidence="3" type="ORF">B0H50_105114</name>
</gene>
<comment type="caution">
    <text evidence="3">The sequence shown here is derived from an EMBL/GenBank/DDBJ whole genome shotgun (WGS) entry which is preliminary data.</text>
</comment>
<dbReference type="InterPro" id="IPR034641">
    <property type="entry name" value="RGL11"/>
</dbReference>
<dbReference type="InterPro" id="IPR041624">
    <property type="entry name" value="RGI_lyase"/>
</dbReference>
<accession>A0ABX5LT04</accession>
<dbReference type="EMBL" id="QGHD01000005">
    <property type="protein sequence ID" value="PWL03570.1"/>
    <property type="molecule type" value="Genomic_DNA"/>
</dbReference>
<evidence type="ECO:0000313" key="4">
    <source>
        <dbReference type="Proteomes" id="UP000245523"/>
    </source>
</evidence>
<dbReference type="PANTHER" id="PTHR43118">
    <property type="entry name" value="RHAMNOGALACTURONAN LYASE (EUROFUNG)"/>
    <property type="match status" value="1"/>
</dbReference>
<evidence type="ECO:0000259" key="2">
    <source>
        <dbReference type="Pfam" id="PF18370"/>
    </source>
</evidence>
<feature type="domain" description="Rhamnogalacturonan I lyase beta-sheet" evidence="2">
    <location>
        <begin position="22"/>
        <end position="106"/>
    </location>
</feature>
<keyword evidence="4" id="KW-1185">Reference proteome</keyword>
<feature type="chain" id="PRO_5046679794" description="Rhamnogalacturonan I lyase beta-sheet domain-containing protein" evidence="1">
    <location>
        <begin position="21"/>
        <end position="106"/>
    </location>
</feature>
<feature type="signal peptide" evidence="1">
    <location>
        <begin position="1"/>
        <end position="20"/>
    </location>
</feature>
<dbReference type="InterPro" id="IPR013783">
    <property type="entry name" value="Ig-like_fold"/>
</dbReference>
<dbReference type="Proteomes" id="UP000245523">
    <property type="component" value="Unassembled WGS sequence"/>
</dbReference>
<evidence type="ECO:0000313" key="3">
    <source>
        <dbReference type="EMBL" id="PWL03570.1"/>
    </source>
</evidence>
<dbReference type="Pfam" id="PF18370">
    <property type="entry name" value="RGI_lyase"/>
    <property type="match status" value="1"/>
</dbReference>
<dbReference type="Gene3D" id="2.60.40.10">
    <property type="entry name" value="Immunoglobulins"/>
    <property type="match status" value="1"/>
</dbReference>